<evidence type="ECO:0000313" key="4">
    <source>
        <dbReference type="EMBL" id="EQB06753.1"/>
    </source>
</evidence>
<evidence type="ECO:0000256" key="2">
    <source>
        <dbReference type="PROSITE-ProRule" id="PRU00335"/>
    </source>
</evidence>
<dbReference type="GO" id="GO:0003700">
    <property type="term" value="F:DNA-binding transcription factor activity"/>
    <property type="evidence" value="ECO:0007669"/>
    <property type="project" value="TreeGrafter"/>
</dbReference>
<evidence type="ECO:0000313" key="5">
    <source>
        <dbReference type="Proteomes" id="UP000015525"/>
    </source>
</evidence>
<dbReference type="InterPro" id="IPR050109">
    <property type="entry name" value="HTH-type_TetR-like_transc_reg"/>
</dbReference>
<reference evidence="4 5" key="1">
    <citation type="journal article" date="2013" name="Genome Announc.">
        <title>Draft Genome Sequence of Sphingobium quisquiliarum Strain P25T, a Novel Hexachlorocyclohexane (HCH)-Degrading Bacterium Isolated from an HCH Dumpsite.</title>
        <authorList>
            <person name="Kumar Singh A."/>
            <person name="Sangwan N."/>
            <person name="Sharma A."/>
            <person name="Gupta V."/>
            <person name="Khurana J.P."/>
            <person name="Lal R."/>
        </authorList>
    </citation>
    <scope>NUCLEOTIDE SEQUENCE [LARGE SCALE GENOMIC DNA]</scope>
    <source>
        <strain evidence="4 5">P25</strain>
    </source>
</reference>
<keyword evidence="1 2" id="KW-0238">DNA-binding</keyword>
<dbReference type="PATRIC" id="fig|1329909.3.peg.2024"/>
<sequence>MEVAQRHFLEHGYGATTMSAIAATLGGSKGTLWNYFPNKEELFSAVLRRATAAYHARIARILDESGELEPTLRCFASNLLRQVTMPESVALHRLALVEAGRWPKMGEIFFDLAPRHTRALLGRFLLGAMERGQLRHADPARAAHTLITLTLSGCYQKIIWGQLDKPASEQMDADVAFAVDCFLRAYAPEQGVQQTGTAH</sequence>
<evidence type="ECO:0000256" key="1">
    <source>
        <dbReference type="ARBA" id="ARBA00023125"/>
    </source>
</evidence>
<keyword evidence="5" id="KW-1185">Reference proteome</keyword>
<accession>T0H3V2</accession>
<comment type="caution">
    <text evidence="4">The sequence shown here is derived from an EMBL/GenBank/DDBJ whole genome shotgun (WGS) entry which is preliminary data.</text>
</comment>
<dbReference type="Pfam" id="PF14246">
    <property type="entry name" value="TetR_C_7"/>
    <property type="match status" value="1"/>
</dbReference>
<dbReference type="AlphaFoldDB" id="T0H3V2"/>
<dbReference type="SUPFAM" id="SSF48498">
    <property type="entry name" value="Tetracyclin repressor-like, C-terminal domain"/>
    <property type="match status" value="1"/>
</dbReference>
<evidence type="ECO:0000259" key="3">
    <source>
        <dbReference type="PROSITE" id="PS50977"/>
    </source>
</evidence>
<dbReference type="PANTHER" id="PTHR30055:SF146">
    <property type="entry name" value="HTH-TYPE TRANSCRIPTIONAL DUAL REGULATOR CECR"/>
    <property type="match status" value="1"/>
</dbReference>
<dbReference type="InterPro" id="IPR039536">
    <property type="entry name" value="TetR_C_Proteobacteria"/>
</dbReference>
<dbReference type="InterPro" id="IPR036271">
    <property type="entry name" value="Tet_transcr_reg_TetR-rel_C_sf"/>
</dbReference>
<dbReference type="PROSITE" id="PS50977">
    <property type="entry name" value="HTH_TETR_2"/>
    <property type="match status" value="1"/>
</dbReference>
<feature type="DNA-binding region" description="H-T-H motif" evidence="2">
    <location>
        <begin position="17"/>
        <end position="36"/>
    </location>
</feature>
<dbReference type="InterPro" id="IPR009057">
    <property type="entry name" value="Homeodomain-like_sf"/>
</dbReference>
<dbReference type="EMBL" id="ATHO01000090">
    <property type="protein sequence ID" value="EQB06753.1"/>
    <property type="molecule type" value="Genomic_DNA"/>
</dbReference>
<dbReference type="GO" id="GO:0000976">
    <property type="term" value="F:transcription cis-regulatory region binding"/>
    <property type="evidence" value="ECO:0007669"/>
    <property type="project" value="TreeGrafter"/>
</dbReference>
<dbReference type="SUPFAM" id="SSF46689">
    <property type="entry name" value="Homeodomain-like"/>
    <property type="match status" value="1"/>
</dbReference>
<dbReference type="Gene3D" id="1.10.357.10">
    <property type="entry name" value="Tetracycline Repressor, domain 2"/>
    <property type="match status" value="1"/>
</dbReference>
<dbReference type="Pfam" id="PF00440">
    <property type="entry name" value="TetR_N"/>
    <property type="match status" value="1"/>
</dbReference>
<name>T0H3V2_9SPHN</name>
<dbReference type="InterPro" id="IPR001647">
    <property type="entry name" value="HTH_TetR"/>
</dbReference>
<proteinExistence type="predicted"/>
<gene>
    <name evidence="4" type="ORF">L288_10500</name>
</gene>
<dbReference type="Proteomes" id="UP000015525">
    <property type="component" value="Unassembled WGS sequence"/>
</dbReference>
<dbReference type="Gene3D" id="1.10.10.60">
    <property type="entry name" value="Homeodomain-like"/>
    <property type="match status" value="1"/>
</dbReference>
<feature type="domain" description="HTH tetR-type" evidence="3">
    <location>
        <begin position="1"/>
        <end position="54"/>
    </location>
</feature>
<protein>
    <recommendedName>
        <fullName evidence="3">HTH tetR-type domain-containing protein</fullName>
    </recommendedName>
</protein>
<dbReference type="PANTHER" id="PTHR30055">
    <property type="entry name" value="HTH-TYPE TRANSCRIPTIONAL REGULATOR RUTR"/>
    <property type="match status" value="1"/>
</dbReference>
<organism evidence="4 5">
    <name type="scientific">Sphingobium quisquiliarum P25</name>
    <dbReference type="NCBI Taxonomy" id="1329909"/>
    <lineage>
        <taxon>Bacteria</taxon>
        <taxon>Pseudomonadati</taxon>
        <taxon>Pseudomonadota</taxon>
        <taxon>Alphaproteobacteria</taxon>
        <taxon>Sphingomonadales</taxon>
        <taxon>Sphingomonadaceae</taxon>
        <taxon>Sphingobium</taxon>
    </lineage>
</organism>